<dbReference type="AlphaFoldDB" id="A0AAN9V182"/>
<keyword evidence="1" id="KW-0732">Signal</keyword>
<evidence type="ECO:0000256" key="1">
    <source>
        <dbReference type="SAM" id="SignalP"/>
    </source>
</evidence>
<accession>A0AAN9V182</accession>
<feature type="chain" id="PRO_5042903610" description="Ecp2 effector protein domain-containing protein" evidence="1">
    <location>
        <begin position="19"/>
        <end position="154"/>
    </location>
</feature>
<gene>
    <name evidence="2" type="ORF">SLS62_006334</name>
</gene>
<sequence>MRFTIATASVSVFSLAAANPLQLIEGKSGLVPSEPSASLQKRDAFTCYGTSNATVSDCQSVVDTIRTYGEEVFHLHSGLCLVWHEGTCGVRFCAVHYIQNQLNRTASWVADYLASPLVANCIDGGANGIMGDSANINSNYGSYRLYISGYSGHD</sequence>
<name>A0AAN9V182_9PEZI</name>
<evidence type="ECO:0000313" key="3">
    <source>
        <dbReference type="Proteomes" id="UP001320420"/>
    </source>
</evidence>
<evidence type="ECO:0000313" key="2">
    <source>
        <dbReference type="EMBL" id="KAK7751673.1"/>
    </source>
</evidence>
<dbReference type="Proteomes" id="UP001320420">
    <property type="component" value="Unassembled WGS sequence"/>
</dbReference>
<feature type="signal peptide" evidence="1">
    <location>
        <begin position="1"/>
        <end position="18"/>
    </location>
</feature>
<proteinExistence type="predicted"/>
<comment type="caution">
    <text evidence="2">The sequence shown here is derived from an EMBL/GenBank/DDBJ whole genome shotgun (WGS) entry which is preliminary data.</text>
</comment>
<protein>
    <recommendedName>
        <fullName evidence="4">Ecp2 effector protein domain-containing protein</fullName>
    </recommendedName>
</protein>
<keyword evidence="3" id="KW-1185">Reference proteome</keyword>
<dbReference type="EMBL" id="JAKJXP020000046">
    <property type="protein sequence ID" value="KAK7751673.1"/>
    <property type="molecule type" value="Genomic_DNA"/>
</dbReference>
<organism evidence="2 3">
    <name type="scientific">Diatrype stigma</name>
    <dbReference type="NCBI Taxonomy" id="117547"/>
    <lineage>
        <taxon>Eukaryota</taxon>
        <taxon>Fungi</taxon>
        <taxon>Dikarya</taxon>
        <taxon>Ascomycota</taxon>
        <taxon>Pezizomycotina</taxon>
        <taxon>Sordariomycetes</taxon>
        <taxon>Xylariomycetidae</taxon>
        <taxon>Xylariales</taxon>
        <taxon>Diatrypaceae</taxon>
        <taxon>Diatrype</taxon>
    </lineage>
</organism>
<evidence type="ECO:0008006" key="4">
    <source>
        <dbReference type="Google" id="ProtNLM"/>
    </source>
</evidence>
<reference evidence="2 3" key="1">
    <citation type="submission" date="2024-02" db="EMBL/GenBank/DDBJ databases">
        <title>De novo assembly and annotation of 12 fungi associated with fruit tree decline syndrome in Ontario, Canada.</title>
        <authorList>
            <person name="Sulman M."/>
            <person name="Ellouze W."/>
            <person name="Ilyukhin E."/>
        </authorList>
    </citation>
    <scope>NUCLEOTIDE SEQUENCE [LARGE SCALE GENOMIC DNA]</scope>
    <source>
        <strain evidence="2 3">M11/M66-122</strain>
    </source>
</reference>